<evidence type="ECO:0000256" key="1">
    <source>
        <dbReference type="SAM" id="Coils"/>
    </source>
</evidence>
<dbReference type="Proteomes" id="UP000826656">
    <property type="component" value="Unassembled WGS sequence"/>
</dbReference>
<dbReference type="EMBL" id="JAIVGD010000019">
    <property type="protein sequence ID" value="KAH0750554.1"/>
    <property type="molecule type" value="Genomic_DNA"/>
</dbReference>
<sequence>MRYLVDYVAFQEWEHLFEWPVPSLHQAKVRKFSYNMEIREDGSNGTKVHDVEIDLSEDILGVILEVPCLGIRSMDEGLPLKTFISPEGKIDGLKCVGIPKKYLKGIMPEHMGKVMTTKGWASWIGLCVPAKPSLQTLQWIRSSADVQAELAELLESNAKLNEQVKVLTKQMLQAHTDTNTCMTLLLQSFALQPLPS</sequence>
<name>A0ABQ7ULQ8_SOLTU</name>
<keyword evidence="1" id="KW-0175">Coiled coil</keyword>
<organism evidence="2 3">
    <name type="scientific">Solanum tuberosum</name>
    <name type="common">Potato</name>
    <dbReference type="NCBI Taxonomy" id="4113"/>
    <lineage>
        <taxon>Eukaryota</taxon>
        <taxon>Viridiplantae</taxon>
        <taxon>Streptophyta</taxon>
        <taxon>Embryophyta</taxon>
        <taxon>Tracheophyta</taxon>
        <taxon>Spermatophyta</taxon>
        <taxon>Magnoliopsida</taxon>
        <taxon>eudicotyledons</taxon>
        <taxon>Gunneridae</taxon>
        <taxon>Pentapetalae</taxon>
        <taxon>asterids</taxon>
        <taxon>lamiids</taxon>
        <taxon>Solanales</taxon>
        <taxon>Solanaceae</taxon>
        <taxon>Solanoideae</taxon>
        <taxon>Solaneae</taxon>
        <taxon>Solanum</taxon>
    </lineage>
</organism>
<evidence type="ECO:0000313" key="3">
    <source>
        <dbReference type="Proteomes" id="UP000826656"/>
    </source>
</evidence>
<evidence type="ECO:0000313" key="2">
    <source>
        <dbReference type="EMBL" id="KAH0750554.1"/>
    </source>
</evidence>
<feature type="coiled-coil region" evidence="1">
    <location>
        <begin position="143"/>
        <end position="170"/>
    </location>
</feature>
<protein>
    <submittedName>
        <fullName evidence="2">Uncharacterized protein</fullName>
    </submittedName>
</protein>
<proteinExistence type="predicted"/>
<keyword evidence="3" id="KW-1185">Reference proteome</keyword>
<comment type="caution">
    <text evidence="2">The sequence shown here is derived from an EMBL/GenBank/DDBJ whole genome shotgun (WGS) entry which is preliminary data.</text>
</comment>
<reference evidence="2 3" key="1">
    <citation type="journal article" date="2021" name="bioRxiv">
        <title>Chromosome-scale and haplotype-resolved genome assembly of a tetraploid potato cultivar.</title>
        <authorList>
            <person name="Sun H."/>
            <person name="Jiao W.-B."/>
            <person name="Krause K."/>
            <person name="Campoy J.A."/>
            <person name="Goel M."/>
            <person name="Folz-Donahue K."/>
            <person name="Kukat C."/>
            <person name="Huettel B."/>
            <person name="Schneeberger K."/>
        </authorList>
    </citation>
    <scope>NUCLEOTIDE SEQUENCE [LARGE SCALE GENOMIC DNA]</scope>
    <source>
        <strain evidence="2">SolTubOtavaFocal</strain>
        <tissue evidence="2">Leaves</tissue>
    </source>
</reference>
<gene>
    <name evidence="2" type="ORF">KY290_029786</name>
</gene>
<accession>A0ABQ7ULQ8</accession>